<organism evidence="2 3">
    <name type="scientific">Polymorphospora lycopeni</name>
    <dbReference type="NCBI Taxonomy" id="3140240"/>
    <lineage>
        <taxon>Bacteria</taxon>
        <taxon>Bacillati</taxon>
        <taxon>Actinomycetota</taxon>
        <taxon>Actinomycetes</taxon>
        <taxon>Micromonosporales</taxon>
        <taxon>Micromonosporaceae</taxon>
        <taxon>Polymorphospora</taxon>
    </lineage>
</organism>
<evidence type="ECO:0000313" key="3">
    <source>
        <dbReference type="Proteomes" id="UP001582793"/>
    </source>
</evidence>
<gene>
    <name evidence="2" type="ORF">AAFH96_22255</name>
</gene>
<sequence length="323" mass="35123">MNPTLRSLVDASGGVVTRGQACEVVPRWVLAAARRNGQLCRVLPEVYVDRRRMRPGGEEAPTCPPLAALDRTLRHRAALAYLAGNGGLSHTTALDVWGLRPQPPGEPIHASVPVGSGLRTQPGLVIHHRRASVVLTWRGTCVTRVENSLVDAWPVLPVAERPGPVIKAVNGRRTTPQRVCTALSTAPRLGGRAELRVLLDRLADGCLSALEIWGHDHVFTGPGMPSFARQVRIVVGQRTTYLDVYAERERVDIELDGAASHGDARQRETDLRRDALLATVGILVVRFSHARLTGQPDEVRKEVLTILADRRSVSSGVSRRVSG</sequence>
<feature type="domain" description="DUF559" evidence="1">
    <location>
        <begin position="240"/>
        <end position="307"/>
    </location>
</feature>
<name>A0ABV5CUY4_9ACTN</name>
<comment type="caution">
    <text evidence="2">The sequence shown here is derived from an EMBL/GenBank/DDBJ whole genome shotgun (WGS) entry which is preliminary data.</text>
</comment>
<dbReference type="RefSeq" id="WP_375735479.1">
    <property type="nucleotide sequence ID" value="NZ_JBCGDC010000070.1"/>
</dbReference>
<dbReference type="Gene3D" id="3.40.960.10">
    <property type="entry name" value="VSR Endonuclease"/>
    <property type="match status" value="1"/>
</dbReference>
<evidence type="ECO:0000259" key="1">
    <source>
        <dbReference type="Pfam" id="PF04480"/>
    </source>
</evidence>
<dbReference type="Pfam" id="PF04480">
    <property type="entry name" value="DUF559"/>
    <property type="match status" value="1"/>
</dbReference>
<accession>A0ABV5CUY4</accession>
<dbReference type="Proteomes" id="UP001582793">
    <property type="component" value="Unassembled WGS sequence"/>
</dbReference>
<dbReference type="EMBL" id="JBCGDC010000070">
    <property type="protein sequence ID" value="MFB6395814.1"/>
    <property type="molecule type" value="Genomic_DNA"/>
</dbReference>
<dbReference type="InterPro" id="IPR007569">
    <property type="entry name" value="DUF559"/>
</dbReference>
<reference evidence="2 3" key="1">
    <citation type="submission" date="2024-04" db="EMBL/GenBank/DDBJ databases">
        <title>Polymorphospora sp. isolated from Baiyangdian Lake in Xiong'an New Area.</title>
        <authorList>
            <person name="Zhang X."/>
            <person name="Liu J."/>
        </authorList>
    </citation>
    <scope>NUCLEOTIDE SEQUENCE [LARGE SCALE GENOMIC DNA]</scope>
    <source>
        <strain evidence="2 3">2-325</strain>
    </source>
</reference>
<proteinExistence type="predicted"/>
<keyword evidence="3" id="KW-1185">Reference proteome</keyword>
<protein>
    <submittedName>
        <fullName evidence="2">DUF559 domain-containing protein</fullName>
    </submittedName>
</protein>
<evidence type="ECO:0000313" key="2">
    <source>
        <dbReference type="EMBL" id="MFB6395814.1"/>
    </source>
</evidence>